<reference evidence="5" key="2">
    <citation type="submission" date="2025-08" db="UniProtKB">
        <authorList>
            <consortium name="Ensembl"/>
        </authorList>
    </citation>
    <scope>IDENTIFICATION</scope>
</reference>
<name>A0AAY4AGP9_9TELE</name>
<evidence type="ECO:0000256" key="3">
    <source>
        <dbReference type="SAM" id="SignalP"/>
    </source>
</evidence>
<dbReference type="GO" id="GO:0007166">
    <property type="term" value="P:cell surface receptor signaling pathway"/>
    <property type="evidence" value="ECO:0007669"/>
    <property type="project" value="TreeGrafter"/>
</dbReference>
<dbReference type="Proteomes" id="UP000694580">
    <property type="component" value="Chromosome 1"/>
</dbReference>
<dbReference type="InterPro" id="IPR013783">
    <property type="entry name" value="Ig-like_fold"/>
</dbReference>
<organism evidence="5 6">
    <name type="scientific">Denticeps clupeoides</name>
    <name type="common">denticle herring</name>
    <dbReference type="NCBI Taxonomy" id="299321"/>
    <lineage>
        <taxon>Eukaryota</taxon>
        <taxon>Metazoa</taxon>
        <taxon>Chordata</taxon>
        <taxon>Craniata</taxon>
        <taxon>Vertebrata</taxon>
        <taxon>Euteleostomi</taxon>
        <taxon>Actinopterygii</taxon>
        <taxon>Neopterygii</taxon>
        <taxon>Teleostei</taxon>
        <taxon>Clupei</taxon>
        <taxon>Clupeiformes</taxon>
        <taxon>Denticipitoidei</taxon>
        <taxon>Denticipitidae</taxon>
        <taxon>Denticeps</taxon>
    </lineage>
</organism>
<feature type="signal peptide" evidence="3">
    <location>
        <begin position="1"/>
        <end position="16"/>
    </location>
</feature>
<proteinExistence type="predicted"/>
<accession>A0AAY4AGP9</accession>
<dbReference type="Gene3D" id="2.60.40.10">
    <property type="entry name" value="Immunoglobulins"/>
    <property type="match status" value="1"/>
</dbReference>
<dbReference type="InterPro" id="IPR013106">
    <property type="entry name" value="Ig_V-set"/>
</dbReference>
<dbReference type="Ensembl" id="ENSDCDT00010007644.1">
    <property type="protein sequence ID" value="ENSDCDP00010007335.1"/>
    <property type="gene ID" value="ENSDCDG00010003228.1"/>
</dbReference>
<dbReference type="PROSITE" id="PS50835">
    <property type="entry name" value="IG_LIKE"/>
    <property type="match status" value="1"/>
</dbReference>
<dbReference type="AlphaFoldDB" id="A0AAY4AGP9"/>
<reference evidence="5 6" key="1">
    <citation type="submission" date="2020-06" db="EMBL/GenBank/DDBJ databases">
        <authorList>
            <consortium name="Wellcome Sanger Institute Data Sharing"/>
        </authorList>
    </citation>
    <scope>NUCLEOTIDE SEQUENCE [LARGE SCALE GENOMIC DNA]</scope>
</reference>
<dbReference type="InterPro" id="IPR007110">
    <property type="entry name" value="Ig-like_dom"/>
</dbReference>
<dbReference type="Pfam" id="PF07686">
    <property type="entry name" value="V-set"/>
    <property type="match status" value="1"/>
</dbReference>
<reference evidence="5" key="3">
    <citation type="submission" date="2025-09" db="UniProtKB">
        <authorList>
            <consortium name="Ensembl"/>
        </authorList>
    </citation>
    <scope>IDENTIFICATION</scope>
</reference>
<dbReference type="SUPFAM" id="SSF48726">
    <property type="entry name" value="Immunoglobulin"/>
    <property type="match status" value="1"/>
</dbReference>
<evidence type="ECO:0000259" key="4">
    <source>
        <dbReference type="PROSITE" id="PS50835"/>
    </source>
</evidence>
<keyword evidence="6" id="KW-1185">Reference proteome</keyword>
<dbReference type="SMART" id="SM00409">
    <property type="entry name" value="IG"/>
    <property type="match status" value="1"/>
</dbReference>
<dbReference type="PANTHER" id="PTHR23268">
    <property type="entry name" value="T-CELL RECEPTOR BETA CHAIN"/>
    <property type="match status" value="1"/>
</dbReference>
<dbReference type="SMART" id="SM00408">
    <property type="entry name" value="IGc2"/>
    <property type="match status" value="1"/>
</dbReference>
<protein>
    <recommendedName>
        <fullName evidence="4">Ig-like domain-containing protein</fullName>
    </recommendedName>
</protein>
<evidence type="ECO:0000313" key="6">
    <source>
        <dbReference type="Proteomes" id="UP000694580"/>
    </source>
</evidence>
<evidence type="ECO:0000256" key="2">
    <source>
        <dbReference type="ARBA" id="ARBA00022859"/>
    </source>
</evidence>
<dbReference type="GeneTree" id="ENSGT01110000267406"/>
<feature type="domain" description="Ig-like" evidence="4">
    <location>
        <begin position="15"/>
        <end position="117"/>
    </location>
</feature>
<dbReference type="PANTHER" id="PTHR23268:SF102">
    <property type="entry name" value="IMMUNOGLOBULIN V-SET DOMAIN-CONTAINING PROTEIN"/>
    <property type="match status" value="1"/>
</dbReference>
<dbReference type="InterPro" id="IPR036179">
    <property type="entry name" value="Ig-like_dom_sf"/>
</dbReference>
<dbReference type="GO" id="GO:0005886">
    <property type="term" value="C:plasma membrane"/>
    <property type="evidence" value="ECO:0007669"/>
    <property type="project" value="TreeGrafter"/>
</dbReference>
<dbReference type="InterPro" id="IPR050413">
    <property type="entry name" value="TCR_beta_variable"/>
</dbReference>
<keyword evidence="1 3" id="KW-0732">Signal</keyword>
<feature type="chain" id="PRO_5044323483" description="Ig-like domain-containing protein" evidence="3">
    <location>
        <begin position="17"/>
        <end position="136"/>
    </location>
</feature>
<evidence type="ECO:0000313" key="5">
    <source>
        <dbReference type="Ensembl" id="ENSDCDP00010007335.1"/>
    </source>
</evidence>
<keyword evidence="2" id="KW-0391">Immunity</keyword>
<evidence type="ECO:0000256" key="1">
    <source>
        <dbReference type="ARBA" id="ARBA00022729"/>
    </source>
</evidence>
<dbReference type="SMART" id="SM00406">
    <property type="entry name" value="IGv"/>
    <property type="match status" value="1"/>
</dbReference>
<dbReference type="InterPro" id="IPR003599">
    <property type="entry name" value="Ig_sub"/>
</dbReference>
<dbReference type="InterPro" id="IPR003598">
    <property type="entry name" value="Ig_sub2"/>
</dbReference>
<dbReference type="GO" id="GO:0002376">
    <property type="term" value="P:immune system process"/>
    <property type="evidence" value="ECO:0007669"/>
    <property type="project" value="UniProtKB-KW"/>
</dbReference>
<sequence>RGLRCLLLCFIYTVNGVTQIPDILFLRKGSSAELSCSHSMGSSYYQMYWYRQHLGEPIQLIVLTMAGSDPKDFNAEKYSPVKTEVQSGSLTVKKLEDDDSAVYFCSVSMHSEPDSLQGSTKTSCIPLSTSRQLAHN</sequence>